<accession>A0A4P1RLQ6</accession>
<dbReference type="AlphaFoldDB" id="A0A4P1RLQ6"/>
<evidence type="ECO:0000313" key="1">
    <source>
        <dbReference type="EMBL" id="OIW13317.1"/>
    </source>
</evidence>
<evidence type="ECO:0000313" key="2">
    <source>
        <dbReference type="Proteomes" id="UP000188354"/>
    </source>
</evidence>
<name>A0A4P1RLQ6_LUPAN</name>
<dbReference type="Proteomes" id="UP000188354">
    <property type="component" value="Chromosome LG04"/>
</dbReference>
<gene>
    <name evidence="1" type="ORF">TanjilG_02837</name>
</gene>
<reference evidence="1 2" key="1">
    <citation type="journal article" date="2017" name="Plant Biotechnol. J.">
        <title>A comprehensive draft genome sequence for lupin (Lupinus angustifolius), an emerging health food: insights into plant-microbe interactions and legume evolution.</title>
        <authorList>
            <person name="Hane J.K."/>
            <person name="Ming Y."/>
            <person name="Kamphuis L.G."/>
            <person name="Nelson M.N."/>
            <person name="Garg G."/>
            <person name="Atkins C.A."/>
            <person name="Bayer P.E."/>
            <person name="Bravo A."/>
            <person name="Bringans S."/>
            <person name="Cannon S."/>
            <person name="Edwards D."/>
            <person name="Foley R."/>
            <person name="Gao L.L."/>
            <person name="Harrison M.J."/>
            <person name="Huang W."/>
            <person name="Hurgobin B."/>
            <person name="Li S."/>
            <person name="Liu C.W."/>
            <person name="McGrath A."/>
            <person name="Morahan G."/>
            <person name="Murray J."/>
            <person name="Weller J."/>
            <person name="Jian J."/>
            <person name="Singh K.B."/>
        </authorList>
    </citation>
    <scope>NUCLEOTIDE SEQUENCE [LARGE SCALE GENOMIC DNA]</scope>
    <source>
        <strain evidence="2">cv. Tanjil</strain>
        <tissue evidence="1">Whole plant</tissue>
    </source>
</reference>
<dbReference type="EMBL" id="CM007364">
    <property type="protein sequence ID" value="OIW13317.1"/>
    <property type="molecule type" value="Genomic_DNA"/>
</dbReference>
<keyword evidence="2" id="KW-1185">Reference proteome</keyword>
<sequence>MATKLSLLDTESTGSCESIGSIKINTNTSSPLPAYTFKCFDCCRTFPNLIAQIKHRSENGSCISQVRSNMNKSMINQLSHPQPTLEPSLPMLERGSGYLKSNHPDMQHEAMLIGDDNDDHDDCSSLDNKTLDLISMLDSTQKIMGLIENHSSLVLQKRKGIVDLNLKLGF</sequence>
<dbReference type="Gramene" id="OIW13317">
    <property type="protein sequence ID" value="OIW13317"/>
    <property type="gene ID" value="TanjilG_02837"/>
</dbReference>
<organism evidence="1 2">
    <name type="scientific">Lupinus angustifolius</name>
    <name type="common">Narrow-leaved blue lupine</name>
    <dbReference type="NCBI Taxonomy" id="3871"/>
    <lineage>
        <taxon>Eukaryota</taxon>
        <taxon>Viridiplantae</taxon>
        <taxon>Streptophyta</taxon>
        <taxon>Embryophyta</taxon>
        <taxon>Tracheophyta</taxon>
        <taxon>Spermatophyta</taxon>
        <taxon>Magnoliopsida</taxon>
        <taxon>eudicotyledons</taxon>
        <taxon>Gunneridae</taxon>
        <taxon>Pentapetalae</taxon>
        <taxon>rosids</taxon>
        <taxon>fabids</taxon>
        <taxon>Fabales</taxon>
        <taxon>Fabaceae</taxon>
        <taxon>Papilionoideae</taxon>
        <taxon>50 kb inversion clade</taxon>
        <taxon>genistoids sensu lato</taxon>
        <taxon>core genistoids</taxon>
        <taxon>Genisteae</taxon>
        <taxon>Lupinus</taxon>
    </lineage>
</organism>
<protein>
    <submittedName>
        <fullName evidence="1">Uncharacterized protein</fullName>
    </submittedName>
</protein>
<proteinExistence type="predicted"/>